<dbReference type="Proteomes" id="UP000007882">
    <property type="component" value="Chromosome"/>
</dbReference>
<sequence>MKEESGMNEDEYGTLLMRPLDAEPDATARIDVAKAMRNGLRARRVRTWSTGAAVTTGLAVAVTSGILVLRPHPASLPPPLPADPGVPAACTAAELPLGTATSAAVNGGDPTGSVLVGETEPVAGGDGDVLVWRDGKLAEHVTYTGPRVSMGDINTAGIAVGATTEGTVMPYVLHDGTVTRLKGAGNAAAINEAGLIAGDAETNQGEGVPQRWASWTAEPEAMPMPPGYTAGTAWDVTEDGTIITSLYGGDLNGMFLWHQDGTVEAVRSPQPEKGDEKVYVEPRAYHYGWIYAEVRMLLEPSARQSPAALNPRMFRYDPSSRTWEKLLDEVTAAQIPGPHRKADWFIQGEPAVYVGKEVMSLPRLEKYPDDSFGVAFISENARIAAGSNLSGVAAERPVQPIIWRCR</sequence>
<dbReference type="HOGENOM" id="CLU_677288_0_0_11"/>
<evidence type="ECO:0000256" key="1">
    <source>
        <dbReference type="SAM" id="Phobius"/>
    </source>
</evidence>
<keyword evidence="1" id="KW-0472">Membrane</keyword>
<dbReference type="OrthoDB" id="3365614at2"/>
<dbReference type="KEGG" id="ams:AMIS_5750"/>
<name>I0GYF8_ACTM4</name>
<feature type="transmembrane region" description="Helical" evidence="1">
    <location>
        <begin position="47"/>
        <end position="69"/>
    </location>
</feature>
<gene>
    <name evidence="2" type="ordered locus">AMIS_5750</name>
</gene>
<accession>I0GYF8</accession>
<keyword evidence="1" id="KW-0812">Transmembrane</keyword>
<dbReference type="RefSeq" id="WP_014440695.1">
    <property type="nucleotide sequence ID" value="NC_017093.1"/>
</dbReference>
<organism evidence="2 3">
    <name type="scientific">Actinoplanes missouriensis (strain ATCC 14538 / DSM 43046 / CBS 188.64 / JCM 3121 / NBRC 102363 / NCIMB 12654 / NRRL B-3342 / UNCC 431)</name>
    <dbReference type="NCBI Taxonomy" id="512565"/>
    <lineage>
        <taxon>Bacteria</taxon>
        <taxon>Bacillati</taxon>
        <taxon>Actinomycetota</taxon>
        <taxon>Actinomycetes</taxon>
        <taxon>Micromonosporales</taxon>
        <taxon>Micromonosporaceae</taxon>
        <taxon>Actinoplanes</taxon>
    </lineage>
</organism>
<proteinExistence type="predicted"/>
<reference evidence="2 3" key="1">
    <citation type="submission" date="2012-02" db="EMBL/GenBank/DDBJ databases">
        <title>Complete genome sequence of Actinoplanes missouriensis 431 (= NBRC 102363).</title>
        <authorList>
            <person name="Ohnishi Y."/>
            <person name="Ishikawa J."/>
            <person name="Sekine M."/>
            <person name="Hosoyama A."/>
            <person name="Harada T."/>
            <person name="Narita H."/>
            <person name="Hata T."/>
            <person name="Konno Y."/>
            <person name="Tutikane K."/>
            <person name="Fujita N."/>
            <person name="Horinouchi S."/>
            <person name="Hayakawa M."/>
        </authorList>
    </citation>
    <scope>NUCLEOTIDE SEQUENCE [LARGE SCALE GENOMIC DNA]</scope>
    <source>
        <strain evidence="3">ATCC 14538 / DSM 43046 / CBS 188.64 / JCM 3121 / NBRC 102363 / NCIMB 12654 / NRRL B-3342 / UNCC 431</strain>
    </source>
</reference>
<keyword evidence="3" id="KW-1185">Reference proteome</keyword>
<dbReference type="eggNOG" id="COG5563">
    <property type="taxonomic scope" value="Bacteria"/>
</dbReference>
<keyword evidence="1" id="KW-1133">Transmembrane helix</keyword>
<dbReference type="EMBL" id="AP012319">
    <property type="protein sequence ID" value="BAL85795.1"/>
    <property type="molecule type" value="Genomic_DNA"/>
</dbReference>
<dbReference type="AlphaFoldDB" id="I0GYF8"/>
<evidence type="ECO:0000313" key="3">
    <source>
        <dbReference type="Proteomes" id="UP000007882"/>
    </source>
</evidence>
<protein>
    <submittedName>
        <fullName evidence="2">Uncharacterized protein</fullName>
    </submittedName>
</protein>
<evidence type="ECO:0000313" key="2">
    <source>
        <dbReference type="EMBL" id="BAL85795.1"/>
    </source>
</evidence>
<dbReference type="PATRIC" id="fig|512565.3.peg.577"/>